<protein>
    <submittedName>
        <fullName evidence="2">Uncharacterized protein</fullName>
    </submittedName>
</protein>
<dbReference type="SUPFAM" id="SSF57997">
    <property type="entry name" value="Tropomyosin"/>
    <property type="match status" value="1"/>
</dbReference>
<feature type="coiled-coil region" evidence="1">
    <location>
        <begin position="59"/>
        <end position="107"/>
    </location>
</feature>
<gene>
    <name evidence="2" type="ORF">DPMN_036929</name>
</gene>
<accession>A0A9D4RPA9</accession>
<dbReference type="Gene3D" id="3.30.70.1820">
    <property type="entry name" value="L1 transposable element, RRM domain"/>
    <property type="match status" value="1"/>
</dbReference>
<dbReference type="AlphaFoldDB" id="A0A9D4RPA9"/>
<keyword evidence="3" id="KW-1185">Reference proteome</keyword>
<evidence type="ECO:0000313" key="3">
    <source>
        <dbReference type="Proteomes" id="UP000828390"/>
    </source>
</evidence>
<reference evidence="2" key="2">
    <citation type="submission" date="2020-11" db="EMBL/GenBank/DDBJ databases">
        <authorList>
            <person name="McCartney M.A."/>
            <person name="Auch B."/>
            <person name="Kono T."/>
            <person name="Mallez S."/>
            <person name="Becker A."/>
            <person name="Gohl D.M."/>
            <person name="Silverstein K.A.T."/>
            <person name="Koren S."/>
            <person name="Bechman K.B."/>
            <person name="Herman A."/>
            <person name="Abrahante J.E."/>
            <person name="Garbe J."/>
        </authorList>
    </citation>
    <scope>NUCLEOTIDE SEQUENCE</scope>
    <source>
        <strain evidence="2">Duluth1</strain>
        <tissue evidence="2">Whole animal</tissue>
    </source>
</reference>
<evidence type="ECO:0000313" key="2">
    <source>
        <dbReference type="EMBL" id="KAH3873692.1"/>
    </source>
</evidence>
<dbReference type="Gene3D" id="1.20.5.170">
    <property type="match status" value="1"/>
</dbReference>
<comment type="caution">
    <text evidence="2">The sequence shown here is derived from an EMBL/GenBank/DDBJ whole genome shotgun (WGS) entry which is preliminary data.</text>
</comment>
<dbReference type="Proteomes" id="UP000828390">
    <property type="component" value="Unassembled WGS sequence"/>
</dbReference>
<organism evidence="2 3">
    <name type="scientific">Dreissena polymorpha</name>
    <name type="common">Zebra mussel</name>
    <name type="synonym">Mytilus polymorpha</name>
    <dbReference type="NCBI Taxonomy" id="45954"/>
    <lineage>
        <taxon>Eukaryota</taxon>
        <taxon>Metazoa</taxon>
        <taxon>Spiralia</taxon>
        <taxon>Lophotrochozoa</taxon>
        <taxon>Mollusca</taxon>
        <taxon>Bivalvia</taxon>
        <taxon>Autobranchia</taxon>
        <taxon>Heteroconchia</taxon>
        <taxon>Euheterodonta</taxon>
        <taxon>Imparidentia</taxon>
        <taxon>Neoheterodontei</taxon>
        <taxon>Myida</taxon>
        <taxon>Dreissenoidea</taxon>
        <taxon>Dreissenidae</taxon>
        <taxon>Dreissena</taxon>
    </lineage>
</organism>
<sequence>MNNPYFAPAQMTDNNSFPPWAVNLCNQMTRIQSTLDVHTNRWKTLKTLIVSQTEKLTKLEQTISEIPDLKRKMENANSNVKSLQTDVKKLSEKVEEYDLTLQQYSDICDGITGNNNDFDKRLSSIEQEISRLHCARDEITTKLQLTEERVTDVQWGGMRENLLFCGIKEATNYSTEGENCEQKIQNFIKKELAINCQISIDRAHRLGRFRKDHIRP</sequence>
<dbReference type="EMBL" id="JAIWYP010000002">
    <property type="protein sequence ID" value="KAH3873692.1"/>
    <property type="molecule type" value="Genomic_DNA"/>
</dbReference>
<proteinExistence type="predicted"/>
<reference evidence="2" key="1">
    <citation type="journal article" date="2019" name="bioRxiv">
        <title>The Genome of the Zebra Mussel, Dreissena polymorpha: A Resource for Invasive Species Research.</title>
        <authorList>
            <person name="McCartney M.A."/>
            <person name="Auch B."/>
            <person name="Kono T."/>
            <person name="Mallez S."/>
            <person name="Zhang Y."/>
            <person name="Obille A."/>
            <person name="Becker A."/>
            <person name="Abrahante J.E."/>
            <person name="Garbe J."/>
            <person name="Badalamenti J.P."/>
            <person name="Herman A."/>
            <person name="Mangelson H."/>
            <person name="Liachko I."/>
            <person name="Sullivan S."/>
            <person name="Sone E.D."/>
            <person name="Koren S."/>
            <person name="Silverstein K.A.T."/>
            <person name="Beckman K.B."/>
            <person name="Gohl D.M."/>
        </authorList>
    </citation>
    <scope>NUCLEOTIDE SEQUENCE</scope>
    <source>
        <strain evidence="2">Duluth1</strain>
        <tissue evidence="2">Whole animal</tissue>
    </source>
</reference>
<keyword evidence="1" id="KW-0175">Coiled coil</keyword>
<evidence type="ECO:0000256" key="1">
    <source>
        <dbReference type="SAM" id="Coils"/>
    </source>
</evidence>
<name>A0A9D4RPA9_DREPO</name>